<feature type="transmembrane region" description="Helical" evidence="7">
    <location>
        <begin position="173"/>
        <end position="191"/>
    </location>
</feature>
<dbReference type="InterPro" id="IPR002771">
    <property type="entry name" value="Multi_antbiot-R_MarC"/>
</dbReference>
<dbReference type="PANTHER" id="PTHR33508:SF1">
    <property type="entry name" value="UPF0056 MEMBRANE PROTEIN YHCE"/>
    <property type="match status" value="1"/>
</dbReference>
<evidence type="ECO:0000313" key="9">
    <source>
        <dbReference type="Proteomes" id="UP000576368"/>
    </source>
</evidence>
<comment type="similarity">
    <text evidence="2 7">Belongs to the UPF0056 (MarC) family.</text>
</comment>
<dbReference type="Proteomes" id="UP000576368">
    <property type="component" value="Unassembled WGS sequence"/>
</dbReference>
<dbReference type="EMBL" id="JAATLI010000004">
    <property type="protein sequence ID" value="NJC17690.1"/>
    <property type="molecule type" value="Genomic_DNA"/>
</dbReference>
<evidence type="ECO:0000256" key="6">
    <source>
        <dbReference type="ARBA" id="ARBA00023136"/>
    </source>
</evidence>
<reference evidence="8 9" key="1">
    <citation type="submission" date="2020-03" db="EMBL/GenBank/DDBJ databases">
        <title>Genomic Encyclopedia of Type Strains, Phase IV (KMG-IV): sequencing the most valuable type-strain genomes for metagenomic binning, comparative biology and taxonomic classification.</title>
        <authorList>
            <person name="Goeker M."/>
        </authorList>
    </citation>
    <scope>NUCLEOTIDE SEQUENCE [LARGE SCALE GENOMIC DNA]</scope>
    <source>
        <strain evidence="8 9">DSM 105722</strain>
    </source>
</reference>
<comment type="subcellular location">
    <subcellularLocation>
        <location evidence="1 7">Cell membrane</location>
        <topology evidence="1 7">Multi-pass membrane protein</topology>
    </subcellularLocation>
</comment>
<proteinExistence type="inferred from homology"/>
<keyword evidence="4 7" id="KW-0812">Transmembrane</keyword>
<keyword evidence="6 7" id="KW-0472">Membrane</keyword>
<dbReference type="GO" id="GO:0005886">
    <property type="term" value="C:plasma membrane"/>
    <property type="evidence" value="ECO:0007669"/>
    <property type="project" value="UniProtKB-SubCell"/>
</dbReference>
<evidence type="ECO:0000313" key="8">
    <source>
        <dbReference type="EMBL" id="NJC17690.1"/>
    </source>
</evidence>
<protein>
    <recommendedName>
        <fullName evidence="7">UPF0056 membrane protein</fullName>
    </recommendedName>
</protein>
<evidence type="ECO:0000256" key="1">
    <source>
        <dbReference type="ARBA" id="ARBA00004651"/>
    </source>
</evidence>
<dbReference type="AlphaFoldDB" id="A0A7X5YAR5"/>
<feature type="transmembrane region" description="Helical" evidence="7">
    <location>
        <begin position="85"/>
        <end position="107"/>
    </location>
</feature>
<evidence type="ECO:0000256" key="2">
    <source>
        <dbReference type="ARBA" id="ARBA00009784"/>
    </source>
</evidence>
<keyword evidence="3" id="KW-1003">Cell membrane</keyword>
<evidence type="ECO:0000256" key="4">
    <source>
        <dbReference type="ARBA" id="ARBA00022692"/>
    </source>
</evidence>
<evidence type="ECO:0000256" key="3">
    <source>
        <dbReference type="ARBA" id="ARBA00022475"/>
    </source>
</evidence>
<name>A0A7X5YAR5_9BACT</name>
<evidence type="ECO:0000256" key="5">
    <source>
        <dbReference type="ARBA" id="ARBA00022989"/>
    </source>
</evidence>
<evidence type="ECO:0000256" key="7">
    <source>
        <dbReference type="RuleBase" id="RU362048"/>
    </source>
</evidence>
<comment type="caution">
    <text evidence="8">The sequence shown here is derived from an EMBL/GenBank/DDBJ whole genome shotgun (WGS) entry which is preliminary data.</text>
</comment>
<dbReference type="PANTHER" id="PTHR33508">
    <property type="entry name" value="UPF0056 MEMBRANE PROTEIN YHCE"/>
    <property type="match status" value="1"/>
</dbReference>
<dbReference type="Pfam" id="PF01914">
    <property type="entry name" value="MarC"/>
    <property type="match status" value="1"/>
</dbReference>
<feature type="transmembrane region" description="Helical" evidence="7">
    <location>
        <begin position="113"/>
        <end position="133"/>
    </location>
</feature>
<feature type="transmembrane region" description="Helical" evidence="7">
    <location>
        <begin position="50"/>
        <end position="73"/>
    </location>
</feature>
<organism evidence="8 9">
    <name type="scientific">Butyricimonas paravirosa</name>
    <dbReference type="NCBI Taxonomy" id="1472417"/>
    <lineage>
        <taxon>Bacteria</taxon>
        <taxon>Pseudomonadati</taxon>
        <taxon>Bacteroidota</taxon>
        <taxon>Bacteroidia</taxon>
        <taxon>Bacteroidales</taxon>
        <taxon>Odoribacteraceae</taxon>
        <taxon>Butyricimonas</taxon>
    </lineage>
</organism>
<accession>A0A7X5YAR5</accession>
<sequence>MGIIKNNRKFAGLQVTVHLFNVGFINTYSTCNPQISCYTNMDFSINIKEIFTAFMVLFAVIDITGSTPIIIGLNDAGKKVSAEKAAGISLVIFIAFLFAGDGLLKLFNIDISSFALAGALVLFVLAIEMTFSIEIFRNDGPEGSATIVPVIFPLIAGAGALATTLTLKAECSVFSIIIAILLNMTVVYIVLRNVYLVERVLGKGGVYILRKFFGIILLAMSVKIFASNLNTLLASLS</sequence>
<keyword evidence="5 7" id="KW-1133">Transmembrane helix</keyword>
<feature type="transmembrane region" description="Helical" evidence="7">
    <location>
        <begin position="212"/>
        <end position="233"/>
    </location>
</feature>
<feature type="transmembrane region" description="Helical" evidence="7">
    <location>
        <begin position="145"/>
        <end position="167"/>
    </location>
</feature>
<gene>
    <name evidence="8" type="ORF">GGR15_001305</name>
</gene>